<proteinExistence type="predicted"/>
<dbReference type="GO" id="GO:0004674">
    <property type="term" value="F:protein serine/threonine kinase activity"/>
    <property type="evidence" value="ECO:0007669"/>
    <property type="project" value="UniProtKB-EC"/>
</dbReference>
<evidence type="ECO:0000313" key="3">
    <source>
        <dbReference type="Proteomes" id="UP000035763"/>
    </source>
</evidence>
<evidence type="ECO:0000313" key="2">
    <source>
        <dbReference type="EMBL" id="CCH73090.1"/>
    </source>
</evidence>
<dbReference type="Pfam" id="PF03793">
    <property type="entry name" value="PASTA"/>
    <property type="match status" value="4"/>
</dbReference>
<protein>
    <submittedName>
        <fullName evidence="2">Serine/threonine-protein kinase PK-1</fullName>
        <ecNumber evidence="2">2.7.11.1</ecNumber>
    </submittedName>
</protein>
<comment type="caution">
    <text evidence="2">The sequence shown here is derived from an EMBL/GenBank/DDBJ whole genome shotgun (WGS) entry which is preliminary data.</text>
</comment>
<dbReference type="STRING" id="1193182.BN11_2300007"/>
<dbReference type="CDD" id="cd06577">
    <property type="entry name" value="PASTA_pknB"/>
    <property type="match status" value="4"/>
</dbReference>
<dbReference type="SMART" id="SM00740">
    <property type="entry name" value="PASTA"/>
    <property type="match status" value="4"/>
</dbReference>
<keyword evidence="2" id="KW-0418">Kinase</keyword>
<name>W6JWS6_9MICO</name>
<dbReference type="PROSITE" id="PS51178">
    <property type="entry name" value="PASTA"/>
    <property type="match status" value="4"/>
</dbReference>
<dbReference type="AlphaFoldDB" id="W6JWS6"/>
<feature type="domain" description="PASTA" evidence="1">
    <location>
        <begin position="1"/>
        <end position="61"/>
    </location>
</feature>
<dbReference type="EC" id="2.7.11.1" evidence="2"/>
<accession>W6JWS6</accession>
<feature type="domain" description="PASTA" evidence="1">
    <location>
        <begin position="62"/>
        <end position="128"/>
    </location>
</feature>
<dbReference type="Proteomes" id="UP000035763">
    <property type="component" value="Unassembled WGS sequence"/>
</dbReference>
<feature type="domain" description="PASTA" evidence="1">
    <location>
        <begin position="196"/>
        <end position="259"/>
    </location>
</feature>
<dbReference type="EMBL" id="CAJA01000147">
    <property type="protein sequence ID" value="CCH73090.1"/>
    <property type="molecule type" value="Genomic_DNA"/>
</dbReference>
<keyword evidence="3" id="KW-1185">Reference proteome</keyword>
<evidence type="ECO:0000259" key="1">
    <source>
        <dbReference type="PROSITE" id="PS51178"/>
    </source>
</evidence>
<dbReference type="Gene3D" id="3.30.10.20">
    <property type="match status" value="4"/>
</dbReference>
<gene>
    <name evidence="2" type="ORF">BN11_2300007</name>
</gene>
<dbReference type="InterPro" id="IPR005543">
    <property type="entry name" value="PASTA_dom"/>
</dbReference>
<sequence length="259" mass="26841">MPQLSNLTRAQAHAALETAHLDAKDVQAFSETVAKGVVISATPGEGASLRRGEDVTLTISKGKERYEVPVVAGITYKTALARLAARNLEGEVTRAYSDTVEKGRVVSSTPVAGTELKRGDKVTIVVSDGPQPIDVPTYRGMTLEEAQAAATAVGLTVVEGEQVYSTDVEQGRIVAQTPAEGQVVRGATITVQVSKGPEMVEVPSVFNLGEAKAVATLEAAGFAVKVEKFLGAPLDVCTGQTPGGGEQAPKGSTVTITIV</sequence>
<reference evidence="2 3" key="1">
    <citation type="journal article" date="2013" name="ISME J.">
        <title>A metabolic model for members of the genus Tetrasphaera involved in enhanced biological phosphorus removal.</title>
        <authorList>
            <person name="Kristiansen R."/>
            <person name="Nguyen H.T.T."/>
            <person name="Saunders A.M."/>
            <person name="Nielsen J.L."/>
            <person name="Wimmer R."/>
            <person name="Le V.Q."/>
            <person name="McIlroy S.J."/>
            <person name="Petrovski S."/>
            <person name="Seviour R.J."/>
            <person name="Calteau A."/>
            <person name="Nielsen K.L."/>
            <person name="Nielsen P.H."/>
        </authorList>
    </citation>
    <scope>NUCLEOTIDE SEQUENCE [LARGE SCALE GENOMIC DNA]</scope>
    <source>
        <strain evidence="2 3">Ben110</strain>
    </source>
</reference>
<keyword evidence="2" id="KW-0808">Transferase</keyword>
<feature type="domain" description="PASTA" evidence="1">
    <location>
        <begin position="129"/>
        <end position="195"/>
    </location>
</feature>
<organism evidence="2 3">
    <name type="scientific">Nostocoides australiense Ben110</name>
    <dbReference type="NCBI Taxonomy" id="1193182"/>
    <lineage>
        <taxon>Bacteria</taxon>
        <taxon>Bacillati</taxon>
        <taxon>Actinomycetota</taxon>
        <taxon>Actinomycetes</taxon>
        <taxon>Micrococcales</taxon>
        <taxon>Intrasporangiaceae</taxon>
        <taxon>Nostocoides</taxon>
    </lineage>
</organism>